<dbReference type="Proteomes" id="UP000016932">
    <property type="component" value="Unassembled WGS sequence"/>
</dbReference>
<evidence type="ECO:0000313" key="2">
    <source>
        <dbReference type="Proteomes" id="UP000016932"/>
    </source>
</evidence>
<name>N1Q858_PSEFD</name>
<dbReference type="HOGENOM" id="CLU_1086344_0_0_1"/>
<gene>
    <name evidence="1" type="ORF">MYCFIDRAFT_75793</name>
</gene>
<reference evidence="1 2" key="1">
    <citation type="journal article" date="2012" name="PLoS Pathog.">
        <title>Diverse lifestyles and strategies of plant pathogenesis encoded in the genomes of eighteen Dothideomycetes fungi.</title>
        <authorList>
            <person name="Ohm R.A."/>
            <person name="Feau N."/>
            <person name="Henrissat B."/>
            <person name="Schoch C.L."/>
            <person name="Horwitz B.A."/>
            <person name="Barry K.W."/>
            <person name="Condon B.J."/>
            <person name="Copeland A.C."/>
            <person name="Dhillon B."/>
            <person name="Glaser F."/>
            <person name="Hesse C.N."/>
            <person name="Kosti I."/>
            <person name="LaButti K."/>
            <person name="Lindquist E.A."/>
            <person name="Lucas S."/>
            <person name="Salamov A.A."/>
            <person name="Bradshaw R.E."/>
            <person name="Ciuffetti L."/>
            <person name="Hamelin R.C."/>
            <person name="Kema G.H.J."/>
            <person name="Lawrence C."/>
            <person name="Scott J.A."/>
            <person name="Spatafora J.W."/>
            <person name="Turgeon B.G."/>
            <person name="de Wit P.J.G.M."/>
            <person name="Zhong S."/>
            <person name="Goodwin S.B."/>
            <person name="Grigoriev I.V."/>
        </authorList>
    </citation>
    <scope>NUCLEOTIDE SEQUENCE [LARGE SCALE GENOMIC DNA]</scope>
    <source>
        <strain evidence="1 2">CIRAD86</strain>
    </source>
</reference>
<keyword evidence="2" id="KW-1185">Reference proteome</keyword>
<proteinExistence type="predicted"/>
<dbReference type="KEGG" id="pfj:MYCFIDRAFT_75793"/>
<dbReference type="RefSeq" id="XP_007920408.1">
    <property type="nucleotide sequence ID" value="XM_007922217.1"/>
</dbReference>
<protein>
    <submittedName>
        <fullName evidence="1">Uncharacterized protein</fullName>
    </submittedName>
</protein>
<dbReference type="EMBL" id="KB446555">
    <property type="protein sequence ID" value="EME87961.1"/>
    <property type="molecule type" value="Genomic_DNA"/>
</dbReference>
<dbReference type="AlphaFoldDB" id="N1Q858"/>
<accession>N1Q858</accession>
<sequence length="256" mass="28578">MRSWPGREVWSGAGRFAVLLLCMFQHDDDDDEGRGSAISKTQTSELDDELHVAMQVASRHVSSSGRSAFMQPYNKATGECDAFSATLSVPNLSQRREDHDVRSQSVIREPLPWAWVKGNGEPACCDRPVATPNMKQRSINWWLGRVACRSSLQIRVARAGVPATSDSDATFRVKDCSVHTVMEPPETLQASKQQGCQHRLHSGRVYERARQEPVREHAMAVTECAACISFSRWCNAFTILELRPPRFASTHGPPGW</sequence>
<dbReference type="VEuPathDB" id="FungiDB:MYCFIDRAFT_75793"/>
<dbReference type="GeneID" id="19341150"/>
<organism evidence="1 2">
    <name type="scientific">Pseudocercospora fijiensis (strain CIRAD86)</name>
    <name type="common">Black leaf streak disease fungus</name>
    <name type="synonym">Mycosphaerella fijiensis</name>
    <dbReference type="NCBI Taxonomy" id="383855"/>
    <lineage>
        <taxon>Eukaryota</taxon>
        <taxon>Fungi</taxon>
        <taxon>Dikarya</taxon>
        <taxon>Ascomycota</taxon>
        <taxon>Pezizomycotina</taxon>
        <taxon>Dothideomycetes</taxon>
        <taxon>Dothideomycetidae</taxon>
        <taxon>Mycosphaerellales</taxon>
        <taxon>Mycosphaerellaceae</taxon>
        <taxon>Pseudocercospora</taxon>
    </lineage>
</organism>
<evidence type="ECO:0000313" key="1">
    <source>
        <dbReference type="EMBL" id="EME87961.1"/>
    </source>
</evidence>